<keyword evidence="5" id="KW-1185">Reference proteome</keyword>
<dbReference type="AlphaFoldDB" id="A0A2U1UU43"/>
<protein>
    <submittedName>
        <fullName evidence="2">Uncharacterized protein</fullName>
    </submittedName>
</protein>
<dbReference type="RefSeq" id="WP_009113086.1">
    <property type="nucleotide sequence ID" value="NZ_CP034036.1"/>
</dbReference>
<feature type="region of interest" description="Disordered" evidence="1">
    <location>
        <begin position="53"/>
        <end position="73"/>
    </location>
</feature>
<proteinExistence type="predicted"/>
<evidence type="ECO:0000313" key="4">
    <source>
        <dbReference type="Proteomes" id="UP000295985"/>
    </source>
</evidence>
<reference evidence="2 4" key="1">
    <citation type="submission" date="2018-04" db="EMBL/GenBank/DDBJ databases">
        <title>Brenneria corticis sp.nov.</title>
        <authorList>
            <person name="Li Y."/>
        </authorList>
    </citation>
    <scope>NUCLEOTIDE SEQUENCE [LARGE SCALE GENOMIC DNA]</scope>
    <source>
        <strain evidence="2 4">LMG 2694</strain>
    </source>
</reference>
<organism evidence="2 4">
    <name type="scientific">Brenneria nigrifluens DSM 30175 = ATCC 13028</name>
    <dbReference type="NCBI Taxonomy" id="1121120"/>
    <lineage>
        <taxon>Bacteria</taxon>
        <taxon>Pseudomonadati</taxon>
        <taxon>Pseudomonadota</taxon>
        <taxon>Gammaproteobacteria</taxon>
        <taxon>Enterobacterales</taxon>
        <taxon>Pectobacteriaceae</taxon>
        <taxon>Brenneria</taxon>
    </lineage>
</organism>
<evidence type="ECO:0000313" key="3">
    <source>
        <dbReference type="EMBL" id="QCR04897.1"/>
    </source>
</evidence>
<dbReference type="OrthoDB" id="6434164at2"/>
<name>A0A2U1UU43_9GAMM</name>
<dbReference type="EMBL" id="QDKK01000004">
    <property type="protein sequence ID" value="PWC25140.1"/>
    <property type="molecule type" value="Genomic_DNA"/>
</dbReference>
<evidence type="ECO:0000256" key="1">
    <source>
        <dbReference type="SAM" id="MobiDB-lite"/>
    </source>
</evidence>
<accession>A0A2U1UU43</accession>
<evidence type="ECO:0000313" key="2">
    <source>
        <dbReference type="EMBL" id="PWC25140.1"/>
    </source>
</evidence>
<evidence type="ECO:0000313" key="5">
    <source>
        <dbReference type="Proteomes" id="UP000303847"/>
    </source>
</evidence>
<feature type="compositionally biased region" description="Polar residues" evidence="1">
    <location>
        <begin position="106"/>
        <end position="119"/>
    </location>
</feature>
<gene>
    <name evidence="2" type="ORF">DDT54_04360</name>
    <name evidence="3" type="ORF">EH206_12325</name>
</gene>
<reference evidence="3 5" key="2">
    <citation type="submission" date="2018-11" db="EMBL/GenBank/DDBJ databases">
        <title>Genome sequences of Brenneria nigrifluens and Brenneria rubrifaciens.</title>
        <authorList>
            <person name="Poret-Peterson A.T."/>
            <person name="McClean A.E."/>
            <person name="Kluepfel D.A."/>
        </authorList>
    </citation>
    <scope>NUCLEOTIDE SEQUENCE [LARGE SCALE GENOMIC DNA]</scope>
    <source>
        <strain evidence="3 5">ATCC 13028</strain>
    </source>
</reference>
<dbReference type="EMBL" id="CP034036">
    <property type="protein sequence ID" value="QCR04897.1"/>
    <property type="molecule type" value="Genomic_DNA"/>
</dbReference>
<sequence length="119" mass="13010">MAELFNIHTAPVTVTDAVTGQRVTIPRGHSALVEGDFSNHLFVKSGLIRAEHDEEDKALAQQQKQEDEKEPDITTLREQYEQLLGKKAPSAAKAETLQKAIDEALAQQSDPGGNSTETE</sequence>
<feature type="region of interest" description="Disordered" evidence="1">
    <location>
        <begin position="100"/>
        <end position="119"/>
    </location>
</feature>
<dbReference type="Proteomes" id="UP000295985">
    <property type="component" value="Unassembled WGS sequence"/>
</dbReference>
<dbReference type="Proteomes" id="UP000303847">
    <property type="component" value="Chromosome"/>
</dbReference>